<feature type="domain" description="Aminotransferase class V" evidence="1">
    <location>
        <begin position="53"/>
        <end position="301"/>
    </location>
</feature>
<keyword evidence="2" id="KW-0032">Aminotransferase</keyword>
<dbReference type="Proteomes" id="UP001432401">
    <property type="component" value="Unassembled WGS sequence"/>
</dbReference>
<dbReference type="Pfam" id="PF00266">
    <property type="entry name" value="Aminotran_5"/>
    <property type="match status" value="1"/>
</dbReference>
<dbReference type="InterPro" id="IPR000192">
    <property type="entry name" value="Aminotrans_V_dom"/>
</dbReference>
<dbReference type="InterPro" id="IPR015422">
    <property type="entry name" value="PyrdxlP-dep_Trfase_small"/>
</dbReference>
<evidence type="ECO:0000259" key="1">
    <source>
        <dbReference type="Pfam" id="PF00266"/>
    </source>
</evidence>
<dbReference type="PANTHER" id="PTHR43586:SF21">
    <property type="entry name" value="PYRIDOXAL PHOSPHATE (PLP)-DEPENDENT ASPARTATE AMINOTRANSFERASE SUPERFAMILY"/>
    <property type="match status" value="1"/>
</dbReference>
<evidence type="ECO:0000313" key="2">
    <source>
        <dbReference type="EMBL" id="MES0832659.1"/>
    </source>
</evidence>
<comment type="caution">
    <text evidence="2">The sequence shown here is derived from an EMBL/GenBank/DDBJ whole genome shotgun (WGS) entry which is preliminary data.</text>
</comment>
<organism evidence="2 3">
    <name type="scientific">Nocardiopsis tropica</name>
    <dbReference type="NCBI Taxonomy" id="109330"/>
    <lineage>
        <taxon>Bacteria</taxon>
        <taxon>Bacillati</taxon>
        <taxon>Actinomycetota</taxon>
        <taxon>Actinomycetes</taxon>
        <taxon>Streptosporangiales</taxon>
        <taxon>Nocardiopsidaceae</taxon>
        <taxon>Nocardiopsis</taxon>
    </lineage>
</organism>
<dbReference type="EMBL" id="JBEQNB010000002">
    <property type="protein sequence ID" value="MES0832659.1"/>
    <property type="molecule type" value="Genomic_DNA"/>
</dbReference>
<keyword evidence="3" id="KW-1185">Reference proteome</keyword>
<dbReference type="GO" id="GO:0008483">
    <property type="term" value="F:transaminase activity"/>
    <property type="evidence" value="ECO:0007669"/>
    <property type="project" value="UniProtKB-KW"/>
</dbReference>
<keyword evidence="2" id="KW-0808">Transferase</keyword>
<gene>
    <name evidence="2" type="ORF">ABUK86_02665</name>
</gene>
<reference evidence="2 3" key="1">
    <citation type="submission" date="2024-06" db="EMBL/GenBank/DDBJ databases">
        <authorList>
            <person name="Bataeva Y.V."/>
            <person name="Grigorian L.N."/>
            <person name="Solomentsev V.I."/>
        </authorList>
    </citation>
    <scope>NUCLEOTIDE SEQUENCE [LARGE SCALE GENOMIC DNA]</scope>
    <source>
        <strain evidence="3">SCPM-O-B-12605 (RCAM04882)</strain>
    </source>
</reference>
<dbReference type="Gene3D" id="3.40.640.10">
    <property type="entry name" value="Type I PLP-dependent aspartate aminotransferase-like (Major domain)"/>
    <property type="match status" value="1"/>
</dbReference>
<protein>
    <submittedName>
        <fullName evidence="2">Aminotransferase class V-fold PLP-dependent enzyme</fullName>
    </submittedName>
</protein>
<dbReference type="InterPro" id="IPR015424">
    <property type="entry name" value="PyrdxlP-dep_Trfase"/>
</dbReference>
<dbReference type="SUPFAM" id="SSF53383">
    <property type="entry name" value="PLP-dependent transferases"/>
    <property type="match status" value="1"/>
</dbReference>
<dbReference type="Gene3D" id="3.90.1150.10">
    <property type="entry name" value="Aspartate Aminotransferase, domain 1"/>
    <property type="match status" value="1"/>
</dbReference>
<name>A0ABV1ZNS5_9ACTN</name>
<dbReference type="InterPro" id="IPR015421">
    <property type="entry name" value="PyrdxlP-dep_Trfase_major"/>
</dbReference>
<dbReference type="PANTHER" id="PTHR43586">
    <property type="entry name" value="CYSTEINE DESULFURASE"/>
    <property type="match status" value="1"/>
</dbReference>
<sequence length="347" mass="36453">MDTMDTFDHLWNTDTVWLNTAQYGIPPAPAHQALDQALHAWRSGTGDPLHWGRAVHDTRTNLAALVHAPAQDIALGTAVSQIAGTLAASLPAGARVLVPQDEFSSLVLPWLSQADRGVTVRTAPLQHLAESVRPDTDLVAYSLVHSATGRIAPTADIASAARAHGARLVGDATQAAGWLPVRATDFDALLGAAYKWLMAPRGLAFAYLSPALRAELRPHNAGPAATRDPAASLYAGDPAPELSETARAFDTSPNWFACVAAAASTRVLLQAGVERVRDHNVALADRLRAALGQEPGGSAITSVERPGAAERLARAGIVTTSRGGGTRLAFHLYNTPQDADLAARALL</sequence>
<accession>A0ABV1ZNS5</accession>
<proteinExistence type="predicted"/>
<evidence type="ECO:0000313" key="3">
    <source>
        <dbReference type="Proteomes" id="UP001432401"/>
    </source>
</evidence>